<accession>B9G433</accession>
<dbReference type="EMBL" id="CM000146">
    <property type="protein sequence ID" value="EEE69881.1"/>
    <property type="molecule type" value="Genomic_DNA"/>
</dbReference>
<gene>
    <name evidence="2" type="ORF">OsJ_29700</name>
</gene>
<dbReference type="AlphaFoldDB" id="B9G433"/>
<evidence type="ECO:0000313" key="2">
    <source>
        <dbReference type="EMBL" id="EEE69881.1"/>
    </source>
</evidence>
<organism evidence="2">
    <name type="scientific">Oryza sativa subsp. japonica</name>
    <name type="common">Rice</name>
    <dbReference type="NCBI Taxonomy" id="39947"/>
    <lineage>
        <taxon>Eukaryota</taxon>
        <taxon>Viridiplantae</taxon>
        <taxon>Streptophyta</taxon>
        <taxon>Embryophyta</taxon>
        <taxon>Tracheophyta</taxon>
        <taxon>Spermatophyta</taxon>
        <taxon>Magnoliopsida</taxon>
        <taxon>Liliopsida</taxon>
        <taxon>Poales</taxon>
        <taxon>Poaceae</taxon>
        <taxon>BOP clade</taxon>
        <taxon>Oryzoideae</taxon>
        <taxon>Oryzeae</taxon>
        <taxon>Oryzinae</taxon>
        <taxon>Oryza</taxon>
        <taxon>Oryza sativa</taxon>
    </lineage>
</organism>
<protein>
    <submittedName>
        <fullName evidence="2">Uncharacterized protein</fullName>
    </submittedName>
</protein>
<feature type="region of interest" description="Disordered" evidence="1">
    <location>
        <begin position="1"/>
        <end position="38"/>
    </location>
</feature>
<sequence length="115" mass="12095">MSRRGEARAARAGGGARSSRQRQPADGRGGGATRPEADATQRALGFPGVFAVFFLRSFSCGRRFAPVSGFRLNLAVGKQRGGQLHGLLLAARQAAAQQMQRGVVSCLGSSFSLLF</sequence>
<evidence type="ECO:0000256" key="1">
    <source>
        <dbReference type="SAM" id="MobiDB-lite"/>
    </source>
</evidence>
<reference evidence="2" key="1">
    <citation type="journal article" date="2005" name="PLoS Biol.">
        <title>The genomes of Oryza sativa: a history of duplications.</title>
        <authorList>
            <person name="Yu J."/>
            <person name="Wang J."/>
            <person name="Lin W."/>
            <person name="Li S."/>
            <person name="Li H."/>
            <person name="Zhou J."/>
            <person name="Ni P."/>
            <person name="Dong W."/>
            <person name="Hu S."/>
            <person name="Zeng C."/>
            <person name="Zhang J."/>
            <person name="Zhang Y."/>
            <person name="Li R."/>
            <person name="Xu Z."/>
            <person name="Li S."/>
            <person name="Li X."/>
            <person name="Zheng H."/>
            <person name="Cong L."/>
            <person name="Lin L."/>
            <person name="Yin J."/>
            <person name="Geng J."/>
            <person name="Li G."/>
            <person name="Shi J."/>
            <person name="Liu J."/>
            <person name="Lv H."/>
            <person name="Li J."/>
            <person name="Wang J."/>
            <person name="Deng Y."/>
            <person name="Ran L."/>
            <person name="Shi X."/>
            <person name="Wang X."/>
            <person name="Wu Q."/>
            <person name="Li C."/>
            <person name="Ren X."/>
            <person name="Wang J."/>
            <person name="Wang X."/>
            <person name="Li D."/>
            <person name="Liu D."/>
            <person name="Zhang X."/>
            <person name="Ji Z."/>
            <person name="Zhao W."/>
            <person name="Sun Y."/>
            <person name="Zhang Z."/>
            <person name="Bao J."/>
            <person name="Han Y."/>
            <person name="Dong L."/>
            <person name="Ji J."/>
            <person name="Chen P."/>
            <person name="Wu S."/>
            <person name="Liu J."/>
            <person name="Xiao Y."/>
            <person name="Bu D."/>
            <person name="Tan J."/>
            <person name="Yang L."/>
            <person name="Ye C."/>
            <person name="Zhang J."/>
            <person name="Xu J."/>
            <person name="Zhou Y."/>
            <person name="Yu Y."/>
            <person name="Zhang B."/>
            <person name="Zhuang S."/>
            <person name="Wei H."/>
            <person name="Liu B."/>
            <person name="Lei M."/>
            <person name="Yu H."/>
            <person name="Li Y."/>
            <person name="Xu H."/>
            <person name="Wei S."/>
            <person name="He X."/>
            <person name="Fang L."/>
            <person name="Zhang Z."/>
            <person name="Zhang Y."/>
            <person name="Huang X."/>
            <person name="Su Z."/>
            <person name="Tong W."/>
            <person name="Li J."/>
            <person name="Tong Z."/>
            <person name="Li S."/>
            <person name="Ye J."/>
            <person name="Wang L."/>
            <person name="Fang L."/>
            <person name="Lei T."/>
            <person name="Chen C."/>
            <person name="Chen H."/>
            <person name="Xu Z."/>
            <person name="Li H."/>
            <person name="Huang H."/>
            <person name="Zhang F."/>
            <person name="Xu H."/>
            <person name="Li N."/>
            <person name="Zhao C."/>
            <person name="Li S."/>
            <person name="Dong L."/>
            <person name="Huang Y."/>
            <person name="Li L."/>
            <person name="Xi Y."/>
            <person name="Qi Q."/>
            <person name="Li W."/>
            <person name="Zhang B."/>
            <person name="Hu W."/>
            <person name="Zhang Y."/>
            <person name="Tian X."/>
            <person name="Jiao Y."/>
            <person name="Liang X."/>
            <person name="Jin J."/>
            <person name="Gao L."/>
            <person name="Zheng W."/>
            <person name="Hao B."/>
            <person name="Liu S."/>
            <person name="Wang W."/>
            <person name="Yuan L."/>
            <person name="Cao M."/>
            <person name="McDermott J."/>
            <person name="Samudrala R."/>
            <person name="Wang J."/>
            <person name="Wong G.K."/>
            <person name="Yang H."/>
        </authorList>
    </citation>
    <scope>NUCLEOTIDE SEQUENCE [LARGE SCALE GENOMIC DNA]</scope>
</reference>
<name>B9G433_ORYSJ</name>
<dbReference type="Proteomes" id="UP000007752">
    <property type="component" value="Chromosome 9"/>
</dbReference>
<proteinExistence type="predicted"/>
<reference evidence="2" key="2">
    <citation type="submission" date="2008-12" db="EMBL/GenBank/DDBJ databases">
        <title>Improved gene annotation of the rice (Oryza sativa) genomes.</title>
        <authorList>
            <person name="Wang J."/>
            <person name="Li R."/>
            <person name="Fan W."/>
            <person name="Huang Q."/>
            <person name="Zhang J."/>
            <person name="Zhou Y."/>
            <person name="Hu Y."/>
            <person name="Zi S."/>
            <person name="Li J."/>
            <person name="Ni P."/>
            <person name="Zheng H."/>
            <person name="Zhang Y."/>
            <person name="Zhao M."/>
            <person name="Hao Q."/>
            <person name="McDermott J."/>
            <person name="Samudrala R."/>
            <person name="Kristiansen K."/>
            <person name="Wong G.K.-S."/>
        </authorList>
    </citation>
    <scope>NUCLEOTIDE SEQUENCE</scope>
</reference>